<sequence>MHCHLHQILSDLLRRWRRAEGRLPVHANPGGNLKEDDTLLITDEKPQALKSVTKSSLLHLRRQEHT</sequence>
<dbReference type="EMBL" id="GBRH01247930">
    <property type="protein sequence ID" value="JAD49965.1"/>
    <property type="molecule type" value="Transcribed_RNA"/>
</dbReference>
<accession>A0A0A9ALY7</accession>
<proteinExistence type="predicted"/>
<dbReference type="AlphaFoldDB" id="A0A0A9ALY7"/>
<evidence type="ECO:0000313" key="1">
    <source>
        <dbReference type="EMBL" id="JAD49965.1"/>
    </source>
</evidence>
<protein>
    <submittedName>
        <fullName evidence="1">Uncharacterized protein</fullName>
    </submittedName>
</protein>
<reference evidence="1" key="1">
    <citation type="submission" date="2014-09" db="EMBL/GenBank/DDBJ databases">
        <authorList>
            <person name="Magalhaes I.L.F."/>
            <person name="Oliveira U."/>
            <person name="Santos F.R."/>
            <person name="Vidigal T.H.D.A."/>
            <person name="Brescovit A.D."/>
            <person name="Santos A.J."/>
        </authorList>
    </citation>
    <scope>NUCLEOTIDE SEQUENCE</scope>
    <source>
        <tissue evidence="1">Shoot tissue taken approximately 20 cm above the soil surface</tissue>
    </source>
</reference>
<name>A0A0A9ALY7_ARUDO</name>
<organism evidence="1">
    <name type="scientific">Arundo donax</name>
    <name type="common">Giant reed</name>
    <name type="synonym">Donax arundinaceus</name>
    <dbReference type="NCBI Taxonomy" id="35708"/>
    <lineage>
        <taxon>Eukaryota</taxon>
        <taxon>Viridiplantae</taxon>
        <taxon>Streptophyta</taxon>
        <taxon>Embryophyta</taxon>
        <taxon>Tracheophyta</taxon>
        <taxon>Spermatophyta</taxon>
        <taxon>Magnoliopsida</taxon>
        <taxon>Liliopsida</taxon>
        <taxon>Poales</taxon>
        <taxon>Poaceae</taxon>
        <taxon>PACMAD clade</taxon>
        <taxon>Arundinoideae</taxon>
        <taxon>Arundineae</taxon>
        <taxon>Arundo</taxon>
    </lineage>
</organism>
<reference evidence="1" key="2">
    <citation type="journal article" date="2015" name="Data Brief">
        <title>Shoot transcriptome of the giant reed, Arundo donax.</title>
        <authorList>
            <person name="Barrero R.A."/>
            <person name="Guerrero F.D."/>
            <person name="Moolhuijzen P."/>
            <person name="Goolsby J.A."/>
            <person name="Tidwell J."/>
            <person name="Bellgard S.E."/>
            <person name="Bellgard M.I."/>
        </authorList>
    </citation>
    <scope>NUCLEOTIDE SEQUENCE</scope>
    <source>
        <tissue evidence="1">Shoot tissue taken approximately 20 cm above the soil surface</tissue>
    </source>
</reference>